<evidence type="ECO:0000313" key="9">
    <source>
        <dbReference type="EMBL" id="TBU51871.1"/>
    </source>
</evidence>
<dbReference type="PANTHER" id="PTHR10639:SF7">
    <property type="entry name" value="CLATHRIN LIGHT CHAIN"/>
    <property type="match status" value="1"/>
</dbReference>
<dbReference type="EMBL" id="ML145280">
    <property type="protein sequence ID" value="TBU51871.1"/>
    <property type="molecule type" value="Genomic_DNA"/>
</dbReference>
<comment type="subcellular location">
    <subcellularLocation>
        <location evidence="1 6">Cytoplasmic vesicle membrane</location>
        <topology evidence="1 6">Peripheral membrane protein</topology>
        <orientation evidence="1 6">Cytoplasmic side</orientation>
    </subcellularLocation>
    <subcellularLocation>
        <location evidence="6">Membrane</location>
        <location evidence="6">Coated pit</location>
        <topology evidence="6">Peripheral membrane protein</topology>
        <orientation evidence="6">Cytoplasmic side</orientation>
    </subcellularLocation>
    <text evidence="6">Cytoplasmic face of coated pits and vesicles.</text>
</comment>
<dbReference type="PANTHER" id="PTHR10639">
    <property type="entry name" value="CLATHRIN LIGHT CHAIN"/>
    <property type="match status" value="1"/>
</dbReference>
<dbReference type="GO" id="GO:0072583">
    <property type="term" value="P:clathrin-dependent endocytosis"/>
    <property type="evidence" value="ECO:0007669"/>
    <property type="project" value="TreeGrafter"/>
</dbReference>
<proteinExistence type="inferred from homology"/>
<dbReference type="InterPro" id="IPR000996">
    <property type="entry name" value="Clathrin_L-chain"/>
</dbReference>
<keyword evidence="4 6" id="KW-0168">Coated pit</keyword>
<keyword evidence="5 6" id="KW-0968">Cytoplasmic vesicle</keyword>
<dbReference type="GO" id="GO:0030132">
    <property type="term" value="C:clathrin coat of coated pit"/>
    <property type="evidence" value="ECO:0007669"/>
    <property type="project" value="InterPro"/>
</dbReference>
<dbReference type="AlphaFoldDB" id="A0A4Q9PG04"/>
<reference evidence="9 10" key="1">
    <citation type="submission" date="2019-01" db="EMBL/GenBank/DDBJ databases">
        <title>Draft genome sequences of three monokaryotic isolates of the white-rot basidiomycete fungus Dichomitus squalens.</title>
        <authorList>
            <consortium name="DOE Joint Genome Institute"/>
            <person name="Lopez S.C."/>
            <person name="Andreopoulos B."/>
            <person name="Pangilinan J."/>
            <person name="Lipzen A."/>
            <person name="Riley R."/>
            <person name="Ahrendt S."/>
            <person name="Ng V."/>
            <person name="Barry K."/>
            <person name="Daum C."/>
            <person name="Grigoriev I.V."/>
            <person name="Hilden K.S."/>
            <person name="Makela M.R."/>
            <person name="de Vries R.P."/>
        </authorList>
    </citation>
    <scope>NUCLEOTIDE SEQUENCE [LARGE SCALE GENOMIC DNA]</scope>
    <source>
        <strain evidence="9 10">CBS 464.89</strain>
    </source>
</reference>
<dbReference type="STRING" id="114155.A0A4Q9PG04"/>
<evidence type="ECO:0000256" key="1">
    <source>
        <dbReference type="ARBA" id="ARBA00004180"/>
    </source>
</evidence>
<feature type="region of interest" description="Disordered" evidence="8">
    <location>
        <begin position="122"/>
        <end position="154"/>
    </location>
</feature>
<evidence type="ECO:0000313" key="10">
    <source>
        <dbReference type="Proteomes" id="UP000292082"/>
    </source>
</evidence>
<dbReference type="Pfam" id="PF01086">
    <property type="entry name" value="Clathrin_lg_ch"/>
    <property type="match status" value="1"/>
</dbReference>
<evidence type="ECO:0000256" key="8">
    <source>
        <dbReference type="SAM" id="MobiDB-lite"/>
    </source>
</evidence>
<dbReference type="Proteomes" id="UP000292082">
    <property type="component" value="Unassembled WGS sequence"/>
</dbReference>
<dbReference type="GO" id="GO:0030130">
    <property type="term" value="C:clathrin coat of trans-Golgi network vesicle"/>
    <property type="evidence" value="ECO:0007669"/>
    <property type="project" value="InterPro"/>
</dbReference>
<keyword evidence="7" id="KW-0175">Coiled coil</keyword>
<keyword evidence="10" id="KW-1185">Reference proteome</keyword>
<gene>
    <name evidence="9" type="ORF">BD310DRAFT_278434</name>
</gene>
<sequence length="293" mass="32268">MYLAPHTRATAPYFATTTPPTTTTTMSDFLDRESEVLGEEFGTPTGGTYATAGGDFDFDRAASAFPEISLDGTGDFSVPPPAAPLSSNAGTFSFDDFSSPPPPRTTEVKVTGDDEIEKFESEFPDIEVPQAPEPPRQQPSFGQTPTFAPQPAYSSTPILNQALEEEEPEVIKQWRERQAAEIKARDEASQAKRQETIGKAERAIDQFYEEYAAKKERNIRENKEHEEQFLADMSASLSQGTTWQRICDIIELQNSQSKTIARTGPGATDLTRFREVLLRLKREGDAAPGAAGY</sequence>
<protein>
    <recommendedName>
        <fullName evidence="6">Clathrin light chain</fullName>
    </recommendedName>
</protein>
<evidence type="ECO:0000256" key="4">
    <source>
        <dbReference type="ARBA" id="ARBA00023176"/>
    </source>
</evidence>
<evidence type="ECO:0000256" key="6">
    <source>
        <dbReference type="RuleBase" id="RU363137"/>
    </source>
</evidence>
<comment type="function">
    <text evidence="6">Clathrin is the major protein of the polyhedral coat of coated pits and vesicles.</text>
</comment>
<evidence type="ECO:0000256" key="3">
    <source>
        <dbReference type="ARBA" id="ARBA00023136"/>
    </source>
</evidence>
<evidence type="ECO:0000256" key="5">
    <source>
        <dbReference type="ARBA" id="ARBA00023329"/>
    </source>
</evidence>
<accession>A0A4Q9PG04</accession>
<keyword evidence="3 6" id="KW-0472">Membrane</keyword>
<organism evidence="9 10">
    <name type="scientific">Dichomitus squalens</name>
    <dbReference type="NCBI Taxonomy" id="114155"/>
    <lineage>
        <taxon>Eukaryota</taxon>
        <taxon>Fungi</taxon>
        <taxon>Dikarya</taxon>
        <taxon>Basidiomycota</taxon>
        <taxon>Agaricomycotina</taxon>
        <taxon>Agaricomycetes</taxon>
        <taxon>Polyporales</taxon>
        <taxon>Polyporaceae</taxon>
        <taxon>Dichomitus</taxon>
    </lineage>
</organism>
<feature type="region of interest" description="Disordered" evidence="8">
    <location>
        <begin position="72"/>
        <end position="109"/>
    </location>
</feature>
<feature type="compositionally biased region" description="Polar residues" evidence="8">
    <location>
        <begin position="138"/>
        <end position="154"/>
    </location>
</feature>
<evidence type="ECO:0000256" key="2">
    <source>
        <dbReference type="ARBA" id="ARBA00005263"/>
    </source>
</evidence>
<dbReference type="GO" id="GO:0032050">
    <property type="term" value="F:clathrin heavy chain binding"/>
    <property type="evidence" value="ECO:0007669"/>
    <property type="project" value="TreeGrafter"/>
</dbReference>
<name>A0A4Q9PG04_9APHY</name>
<dbReference type="GO" id="GO:0006886">
    <property type="term" value="P:intracellular protein transport"/>
    <property type="evidence" value="ECO:0007669"/>
    <property type="project" value="InterPro"/>
</dbReference>
<evidence type="ECO:0000256" key="7">
    <source>
        <dbReference type="SAM" id="Coils"/>
    </source>
</evidence>
<comment type="similarity">
    <text evidence="2 6">Belongs to the clathrin light chain family.</text>
</comment>
<dbReference type="GO" id="GO:0005198">
    <property type="term" value="F:structural molecule activity"/>
    <property type="evidence" value="ECO:0007669"/>
    <property type="project" value="InterPro"/>
</dbReference>
<feature type="coiled-coil region" evidence="7">
    <location>
        <begin position="197"/>
        <end position="228"/>
    </location>
</feature>